<evidence type="ECO:0000256" key="1">
    <source>
        <dbReference type="SAM" id="SignalP"/>
    </source>
</evidence>
<sequence>MASFSFTKPTTLTRLATLLLLTSSITAEINPDCAPGGNFDLSFWELQLPIGFKGDPKTISSASLQGCSGYENPDYFFTQSGDGALIMKVPGSPSSAGCVTTANSLHCRTELREVDPSTGDPTSWSPKAATNRLTVKLNMTEADNSNRGTVIGQIHIDDSVSSKPVCELYYNSGGDISVGVEQTRTGGNEVFTSLANVSVGTVFTYEIEYAGGTLKIAINGEFHTLDTFELDAPDSYFKVGNYNQGSSPSEVQFFSISVEH</sequence>
<keyword evidence="3" id="KW-0456">Lyase</keyword>
<proteinExistence type="predicted"/>
<protein>
    <submittedName>
        <fullName evidence="3">Alginate lyase 2</fullName>
    </submittedName>
</protein>
<gene>
    <name evidence="3" type="ORF">BDP27DRAFT_1418706</name>
</gene>
<reference evidence="3" key="1">
    <citation type="submission" date="2020-11" db="EMBL/GenBank/DDBJ databases">
        <authorList>
            <consortium name="DOE Joint Genome Institute"/>
            <person name="Ahrendt S."/>
            <person name="Riley R."/>
            <person name="Andreopoulos W."/>
            <person name="Labutti K."/>
            <person name="Pangilinan J."/>
            <person name="Ruiz-Duenas F.J."/>
            <person name="Barrasa J.M."/>
            <person name="Sanchez-Garcia M."/>
            <person name="Camarero S."/>
            <person name="Miyauchi S."/>
            <person name="Serrano A."/>
            <person name="Linde D."/>
            <person name="Babiker R."/>
            <person name="Drula E."/>
            <person name="Ayuso-Fernandez I."/>
            <person name="Pacheco R."/>
            <person name="Padilla G."/>
            <person name="Ferreira P."/>
            <person name="Barriuso J."/>
            <person name="Kellner H."/>
            <person name="Castanera R."/>
            <person name="Alfaro M."/>
            <person name="Ramirez L."/>
            <person name="Pisabarro A.G."/>
            <person name="Kuo A."/>
            <person name="Tritt A."/>
            <person name="Lipzen A."/>
            <person name="He G."/>
            <person name="Yan M."/>
            <person name="Ng V."/>
            <person name="Cullen D."/>
            <person name="Martin F."/>
            <person name="Rosso M.-N."/>
            <person name="Henrissat B."/>
            <person name="Hibbett D."/>
            <person name="Martinez A.T."/>
            <person name="Grigoriev I.V."/>
        </authorList>
    </citation>
    <scope>NUCLEOTIDE SEQUENCE</scope>
    <source>
        <strain evidence="3">AH 40177</strain>
    </source>
</reference>
<feature type="signal peptide" evidence="1">
    <location>
        <begin position="1"/>
        <end position="27"/>
    </location>
</feature>
<dbReference type="InterPro" id="IPR014895">
    <property type="entry name" value="Alginate_lyase_2"/>
</dbReference>
<dbReference type="Pfam" id="PF08787">
    <property type="entry name" value="Alginate_lyase2"/>
    <property type="match status" value="1"/>
</dbReference>
<dbReference type="EMBL" id="JADNRY010000029">
    <property type="protein sequence ID" value="KAF9071895.1"/>
    <property type="molecule type" value="Genomic_DNA"/>
</dbReference>
<dbReference type="Gene3D" id="2.60.120.200">
    <property type="match status" value="1"/>
</dbReference>
<dbReference type="SUPFAM" id="SSF49899">
    <property type="entry name" value="Concanavalin A-like lectins/glucanases"/>
    <property type="match status" value="1"/>
</dbReference>
<name>A0A9P5U9D5_9AGAR</name>
<dbReference type="InterPro" id="IPR013320">
    <property type="entry name" value="ConA-like_dom_sf"/>
</dbReference>
<accession>A0A9P5U9D5</accession>
<dbReference type="OrthoDB" id="77013at2759"/>
<evidence type="ECO:0000259" key="2">
    <source>
        <dbReference type="Pfam" id="PF08787"/>
    </source>
</evidence>
<feature type="chain" id="PRO_5040439991" evidence="1">
    <location>
        <begin position="28"/>
        <end position="260"/>
    </location>
</feature>
<organism evidence="3 4">
    <name type="scientific">Rhodocollybia butyracea</name>
    <dbReference type="NCBI Taxonomy" id="206335"/>
    <lineage>
        <taxon>Eukaryota</taxon>
        <taxon>Fungi</taxon>
        <taxon>Dikarya</taxon>
        <taxon>Basidiomycota</taxon>
        <taxon>Agaricomycotina</taxon>
        <taxon>Agaricomycetes</taxon>
        <taxon>Agaricomycetidae</taxon>
        <taxon>Agaricales</taxon>
        <taxon>Marasmiineae</taxon>
        <taxon>Omphalotaceae</taxon>
        <taxon>Rhodocollybia</taxon>
    </lineage>
</organism>
<evidence type="ECO:0000313" key="3">
    <source>
        <dbReference type="EMBL" id="KAF9071895.1"/>
    </source>
</evidence>
<keyword evidence="1" id="KW-0732">Signal</keyword>
<comment type="caution">
    <text evidence="3">The sequence shown here is derived from an EMBL/GenBank/DDBJ whole genome shotgun (WGS) entry which is preliminary data.</text>
</comment>
<keyword evidence="4" id="KW-1185">Reference proteome</keyword>
<feature type="domain" description="Alginate lyase 2" evidence="2">
    <location>
        <begin position="39"/>
        <end position="260"/>
    </location>
</feature>
<dbReference type="Proteomes" id="UP000772434">
    <property type="component" value="Unassembled WGS sequence"/>
</dbReference>
<evidence type="ECO:0000313" key="4">
    <source>
        <dbReference type="Proteomes" id="UP000772434"/>
    </source>
</evidence>
<dbReference type="GO" id="GO:0016829">
    <property type="term" value="F:lyase activity"/>
    <property type="evidence" value="ECO:0007669"/>
    <property type="project" value="UniProtKB-KW"/>
</dbReference>
<dbReference type="AlphaFoldDB" id="A0A9P5U9D5"/>